<gene>
    <name evidence="1" type="ORF">WR25_06664</name>
</gene>
<evidence type="ECO:0000313" key="1">
    <source>
        <dbReference type="EMBL" id="PAV72340.1"/>
    </source>
</evidence>
<dbReference type="Proteomes" id="UP000218231">
    <property type="component" value="Unassembled WGS sequence"/>
</dbReference>
<keyword evidence="2" id="KW-1185">Reference proteome</keyword>
<dbReference type="EMBL" id="LIAE01008817">
    <property type="protein sequence ID" value="PAV72340.1"/>
    <property type="molecule type" value="Genomic_DNA"/>
</dbReference>
<accession>A0A2A2KEK5</accession>
<evidence type="ECO:0000313" key="2">
    <source>
        <dbReference type="Proteomes" id="UP000218231"/>
    </source>
</evidence>
<protein>
    <submittedName>
        <fullName evidence="1">Uncharacterized protein</fullName>
    </submittedName>
</protein>
<reference evidence="1 2" key="1">
    <citation type="journal article" date="2017" name="Curr. Biol.">
        <title>Genome architecture and evolution of a unichromosomal asexual nematode.</title>
        <authorList>
            <person name="Fradin H."/>
            <person name="Zegar C."/>
            <person name="Gutwein M."/>
            <person name="Lucas J."/>
            <person name="Kovtun M."/>
            <person name="Corcoran D."/>
            <person name="Baugh L.R."/>
            <person name="Kiontke K."/>
            <person name="Gunsalus K."/>
            <person name="Fitch D.H."/>
            <person name="Piano F."/>
        </authorList>
    </citation>
    <scope>NUCLEOTIDE SEQUENCE [LARGE SCALE GENOMIC DNA]</scope>
    <source>
        <strain evidence="1">PF1309</strain>
    </source>
</reference>
<organism evidence="1 2">
    <name type="scientific">Diploscapter pachys</name>
    <dbReference type="NCBI Taxonomy" id="2018661"/>
    <lineage>
        <taxon>Eukaryota</taxon>
        <taxon>Metazoa</taxon>
        <taxon>Ecdysozoa</taxon>
        <taxon>Nematoda</taxon>
        <taxon>Chromadorea</taxon>
        <taxon>Rhabditida</taxon>
        <taxon>Rhabditina</taxon>
        <taxon>Rhabditomorpha</taxon>
        <taxon>Rhabditoidea</taxon>
        <taxon>Rhabditidae</taxon>
        <taxon>Diploscapter</taxon>
    </lineage>
</organism>
<dbReference type="AlphaFoldDB" id="A0A2A2KEK5"/>
<name>A0A2A2KEK5_9BILA</name>
<comment type="caution">
    <text evidence="1">The sequence shown here is derived from an EMBL/GenBank/DDBJ whole genome shotgun (WGS) entry which is preliminary data.</text>
</comment>
<proteinExistence type="predicted"/>
<sequence length="101" mass="10372">MFQPMDSDQGQVVGSLSGTLAGVHLEAYRPTANSGLGQVLVLTAGLLDGVKNILEPIIRNLLSPLLDPLVNGLLKVLGIDLASAEVGANLSCSSGHAQLVQ</sequence>